<name>A0A9D2HFP5_9FIRM</name>
<dbReference type="InterPro" id="IPR025874">
    <property type="entry name" value="DZR"/>
</dbReference>
<evidence type="ECO:0000259" key="1">
    <source>
        <dbReference type="Pfam" id="PF12773"/>
    </source>
</evidence>
<comment type="caution">
    <text evidence="2">The sequence shown here is derived from an EMBL/GenBank/DDBJ whole genome shotgun (WGS) entry which is preliminary data.</text>
</comment>
<dbReference type="Pfam" id="PF12773">
    <property type="entry name" value="DZR"/>
    <property type="match status" value="1"/>
</dbReference>
<reference evidence="2" key="2">
    <citation type="submission" date="2021-04" db="EMBL/GenBank/DDBJ databases">
        <authorList>
            <person name="Gilroy R."/>
        </authorList>
    </citation>
    <scope>NUCLEOTIDE SEQUENCE</scope>
    <source>
        <strain evidence="2">CHK178-16964</strain>
    </source>
</reference>
<evidence type="ECO:0000313" key="3">
    <source>
        <dbReference type="Proteomes" id="UP000823900"/>
    </source>
</evidence>
<reference evidence="2" key="1">
    <citation type="journal article" date="2021" name="PeerJ">
        <title>Extensive microbial diversity within the chicken gut microbiome revealed by metagenomics and culture.</title>
        <authorList>
            <person name="Gilroy R."/>
            <person name="Ravi A."/>
            <person name="Getino M."/>
            <person name="Pursley I."/>
            <person name="Horton D.L."/>
            <person name="Alikhan N.F."/>
            <person name="Baker D."/>
            <person name="Gharbi K."/>
            <person name="Hall N."/>
            <person name="Watson M."/>
            <person name="Adriaenssens E.M."/>
            <person name="Foster-Nyarko E."/>
            <person name="Jarju S."/>
            <person name="Secka A."/>
            <person name="Antonio M."/>
            <person name="Oren A."/>
            <person name="Chaudhuri R.R."/>
            <person name="La Ragione R."/>
            <person name="Hildebrand F."/>
            <person name="Pallen M.J."/>
        </authorList>
    </citation>
    <scope>NUCLEOTIDE SEQUENCE</scope>
    <source>
        <strain evidence="2">CHK178-16964</strain>
    </source>
</reference>
<accession>A0A9D2HFP5</accession>
<gene>
    <name evidence="2" type="ORF">IAA07_00290</name>
</gene>
<evidence type="ECO:0000313" key="2">
    <source>
        <dbReference type="EMBL" id="HJA70002.1"/>
    </source>
</evidence>
<proteinExistence type="predicted"/>
<protein>
    <submittedName>
        <fullName evidence="2">Zinc ribbon domain-containing protein</fullName>
    </submittedName>
</protein>
<dbReference type="AlphaFoldDB" id="A0A9D2HFP5"/>
<sequence>MRTFKIGSEEIKFDDDFEFYNHYVNDLFAIAYESMHIFENEIAKIDDINKLIDETPEIANSLINEAVSYCIDVLIDNEIYDYDVKRFWEEYGDIIDYEESEEFQELNGGYQSIQTSERVHQEEKDSYRNSRSHWEGGGFGISGAIKGAINAGALNMVTGAYRGLVDSFVDSSDRRKFNKMRNALLTEENLDNLAQGLWNNIAAFVTQSLAQILEERTGRNADRILRRGANKAEAIFNNLDRIKDSDKQRKLIKEIIELDPYELSYLAYFEDNSDRIGLDQAEILEIFQYLNAYGYQCFKMDKISEELESITNNTELSPIEKRDKITEILVKNKYIDINYNILIQDNNIVISEIEGFIGLLAIYEIRQCSIRFRGKNELSYYDRVELKNTIEESLKKYRILKSYKPVELKEEYVDMFTGIIELLNKTKKQILIDEKEIRTVRGREFATIEEAECYRKEVSRFDTICSEARERKTSQQFSDLIQKLKNEKFQSKEICDYIVQLEKEQKRLEKEEKEQCLTVGKIKFETFEEADCYRKEKEKWDKKLDNCKEYLGLKPLVTQDIDFVYKELMAEGFTSKILLEKLNIILKIRDIYQKVDSLKAGTRLTEEKQYIICESCGSRINPCSKFCPMCGKPIVMKITCPKCGYKCESSAKFCGMCGNKLM</sequence>
<feature type="domain" description="DZANK-type" evidence="1">
    <location>
        <begin position="613"/>
        <end position="658"/>
    </location>
</feature>
<dbReference type="Proteomes" id="UP000823900">
    <property type="component" value="Unassembled WGS sequence"/>
</dbReference>
<dbReference type="EMBL" id="DWZA01000004">
    <property type="protein sequence ID" value="HJA70002.1"/>
    <property type="molecule type" value="Genomic_DNA"/>
</dbReference>
<organism evidence="2 3">
    <name type="scientific">Candidatus Lachnoclostridium stercoravium</name>
    <dbReference type="NCBI Taxonomy" id="2838633"/>
    <lineage>
        <taxon>Bacteria</taxon>
        <taxon>Bacillati</taxon>
        <taxon>Bacillota</taxon>
        <taxon>Clostridia</taxon>
        <taxon>Lachnospirales</taxon>
        <taxon>Lachnospiraceae</taxon>
    </lineage>
</organism>